<keyword evidence="4" id="KW-1185">Reference proteome</keyword>
<dbReference type="Proteomes" id="UP000299102">
    <property type="component" value="Unassembled WGS sequence"/>
</dbReference>
<dbReference type="EMBL" id="BGZK01001152">
    <property type="protein sequence ID" value="GBP72623.1"/>
    <property type="molecule type" value="Genomic_DNA"/>
</dbReference>
<name>A0A4C1YB95_EUMVA</name>
<evidence type="ECO:0000313" key="4">
    <source>
        <dbReference type="Proteomes" id="UP000299102"/>
    </source>
</evidence>
<proteinExistence type="predicted"/>
<comment type="caution">
    <text evidence="3">The sequence shown here is derived from an EMBL/GenBank/DDBJ whole genome shotgun (WGS) entry which is preliminary data.</text>
</comment>
<dbReference type="PROSITE" id="PS51253">
    <property type="entry name" value="HTH_CENPB"/>
    <property type="match status" value="1"/>
</dbReference>
<accession>A0A4C1YB95</accession>
<reference evidence="3 4" key="1">
    <citation type="journal article" date="2019" name="Commun. Biol.">
        <title>The bagworm genome reveals a unique fibroin gene that provides high tensile strength.</title>
        <authorList>
            <person name="Kono N."/>
            <person name="Nakamura H."/>
            <person name="Ohtoshi R."/>
            <person name="Tomita M."/>
            <person name="Numata K."/>
            <person name="Arakawa K."/>
        </authorList>
    </citation>
    <scope>NUCLEOTIDE SEQUENCE [LARGE SCALE GENOMIC DNA]</scope>
</reference>
<dbReference type="InterPro" id="IPR006600">
    <property type="entry name" value="HTH_CenpB_DNA-bd_dom"/>
</dbReference>
<sequence>MIGQPYCAYAKKEQSPEEAASTTLGRNTVLGSELERQLVEYILTMESKFHGLTRTDVRLMAYMLAKRNNLKNPFSQSDMAGKKWLKLFLNRHKEKLSLRRPTGTSFARAFGYNRGRKAAVAAVIT</sequence>
<gene>
    <name evidence="3" type="ORF">EVAR_83133_1</name>
</gene>
<protein>
    <recommendedName>
        <fullName evidence="2">HTH CENPB-type domain-containing protein</fullName>
    </recommendedName>
</protein>
<evidence type="ECO:0000313" key="3">
    <source>
        <dbReference type="EMBL" id="GBP72623.1"/>
    </source>
</evidence>
<evidence type="ECO:0000256" key="1">
    <source>
        <dbReference type="ARBA" id="ARBA00023125"/>
    </source>
</evidence>
<dbReference type="GO" id="GO:0003677">
    <property type="term" value="F:DNA binding"/>
    <property type="evidence" value="ECO:0007669"/>
    <property type="project" value="UniProtKB-KW"/>
</dbReference>
<dbReference type="STRING" id="151549.A0A4C1YB95"/>
<evidence type="ECO:0000259" key="2">
    <source>
        <dbReference type="PROSITE" id="PS51253"/>
    </source>
</evidence>
<feature type="domain" description="HTH CENPB-type" evidence="2">
    <location>
        <begin position="22"/>
        <end position="98"/>
    </location>
</feature>
<keyword evidence="1" id="KW-0238">DNA-binding</keyword>
<dbReference type="Pfam" id="PF03221">
    <property type="entry name" value="HTH_Tnp_Tc5"/>
    <property type="match status" value="1"/>
</dbReference>
<organism evidence="3 4">
    <name type="scientific">Eumeta variegata</name>
    <name type="common">Bagworm moth</name>
    <name type="synonym">Eumeta japonica</name>
    <dbReference type="NCBI Taxonomy" id="151549"/>
    <lineage>
        <taxon>Eukaryota</taxon>
        <taxon>Metazoa</taxon>
        <taxon>Ecdysozoa</taxon>
        <taxon>Arthropoda</taxon>
        <taxon>Hexapoda</taxon>
        <taxon>Insecta</taxon>
        <taxon>Pterygota</taxon>
        <taxon>Neoptera</taxon>
        <taxon>Endopterygota</taxon>
        <taxon>Lepidoptera</taxon>
        <taxon>Glossata</taxon>
        <taxon>Ditrysia</taxon>
        <taxon>Tineoidea</taxon>
        <taxon>Psychidae</taxon>
        <taxon>Oiketicinae</taxon>
        <taxon>Eumeta</taxon>
    </lineage>
</organism>
<dbReference type="AlphaFoldDB" id="A0A4C1YB95"/>
<dbReference type="OrthoDB" id="8191755at2759"/>